<dbReference type="GO" id="GO:0016020">
    <property type="term" value="C:membrane"/>
    <property type="evidence" value="ECO:0007669"/>
    <property type="project" value="UniProtKB-SubCell"/>
</dbReference>
<feature type="compositionally biased region" description="Polar residues" evidence="11">
    <location>
        <begin position="1"/>
        <end position="17"/>
    </location>
</feature>
<comment type="caution">
    <text evidence="10">Lacks conserved residue(s) required for the propagation of feature annotation.</text>
</comment>
<evidence type="ECO:0000256" key="5">
    <source>
        <dbReference type="ARBA" id="ARBA00022692"/>
    </source>
</evidence>
<comment type="caution">
    <text evidence="13">The sequence shown here is derived from an EMBL/GenBank/DDBJ whole genome shotgun (WGS) entry which is preliminary data.</text>
</comment>
<evidence type="ECO:0000256" key="3">
    <source>
        <dbReference type="ARBA" id="ARBA00009045"/>
    </source>
</evidence>
<dbReference type="InterPro" id="IPR035952">
    <property type="entry name" value="Rhomboid-like_sf"/>
</dbReference>
<feature type="transmembrane region" description="Helical" evidence="10">
    <location>
        <begin position="271"/>
        <end position="292"/>
    </location>
</feature>
<feature type="domain" description="Peptidase S54 rhomboid" evidence="12">
    <location>
        <begin position="235"/>
        <end position="373"/>
    </location>
</feature>
<keyword evidence="5 10" id="KW-0812">Transmembrane</keyword>
<evidence type="ECO:0000256" key="10">
    <source>
        <dbReference type="RuleBase" id="RU362115"/>
    </source>
</evidence>
<feature type="compositionally biased region" description="Low complexity" evidence="11">
    <location>
        <begin position="94"/>
        <end position="113"/>
    </location>
</feature>
<sequence length="493" mass="53700">MAAQEYYSQGWSSQNHGINAPLPPLPTGSQSSSGPTNIATPASSNSSPFDDHTYVYPSHAQESQQSLAVDTGYYGNNGKPHVQDEYADNIPLKPQQQPSPYSPGGDDQLPGPLGDAGGGKRKKRNKLPVKKTIPWFVYVATAIQIGVFIGELIKNAILTKTPIAIHPQFNPMIGPSPYVLINMGARYVPCMRFIPGVQDATWPCPNTTTSNQDSPSNQCKLTDLCGFGATNGQPNQWFRFIVPMFLHAGIIHIGFNMLLQVTLGRDMEQAIGTLRFALVYLSSGIFGFVLGGNFAPDGIASTGASGSLFGILALVLLDILYTWKDRKSPKKDLAFIALDVVISFVLGLLPGLDNFSHIGGFVMGLALGLCLLRSPNVLRQRIGDDPPYTPVSTVKPAVGFAGIAKKPVGFFKGRKPLWWAWWLLRAAALVAVLIGFIVLLNNFYKYRVKCSWCKHLSCLPISNWCDLGNLHFVNSTTNNKRDLFSPVSLEAFL</sequence>
<feature type="compositionally biased region" description="Polar residues" evidence="11">
    <location>
        <begin position="27"/>
        <end position="48"/>
    </location>
</feature>
<evidence type="ECO:0000256" key="11">
    <source>
        <dbReference type="SAM" id="MobiDB-lite"/>
    </source>
</evidence>
<dbReference type="AlphaFoldDB" id="A0A9P8L9T7"/>
<evidence type="ECO:0000313" key="13">
    <source>
        <dbReference type="EMBL" id="KAH0557076.1"/>
    </source>
</evidence>
<feature type="region of interest" description="Disordered" evidence="11">
    <location>
        <begin position="1"/>
        <end position="62"/>
    </location>
</feature>
<keyword evidence="7 10" id="KW-0720">Serine protease</keyword>
<organism evidence="13 14">
    <name type="scientific">Trichoglossum hirsutum</name>
    <dbReference type="NCBI Taxonomy" id="265104"/>
    <lineage>
        <taxon>Eukaryota</taxon>
        <taxon>Fungi</taxon>
        <taxon>Dikarya</taxon>
        <taxon>Ascomycota</taxon>
        <taxon>Pezizomycotina</taxon>
        <taxon>Geoglossomycetes</taxon>
        <taxon>Geoglossales</taxon>
        <taxon>Geoglossaceae</taxon>
        <taxon>Trichoglossum</taxon>
    </lineage>
</organism>
<dbReference type="SUPFAM" id="SSF144091">
    <property type="entry name" value="Rhomboid-like"/>
    <property type="match status" value="1"/>
</dbReference>
<keyword evidence="8 10" id="KW-1133">Transmembrane helix</keyword>
<dbReference type="PANTHER" id="PTHR22936:SF69">
    <property type="entry name" value="RHOMBOID-LIKE PROTEIN"/>
    <property type="match status" value="1"/>
</dbReference>
<dbReference type="GO" id="GO:0006508">
    <property type="term" value="P:proteolysis"/>
    <property type="evidence" value="ECO:0007669"/>
    <property type="project" value="UniProtKB-KW"/>
</dbReference>
<evidence type="ECO:0000256" key="8">
    <source>
        <dbReference type="ARBA" id="ARBA00022989"/>
    </source>
</evidence>
<evidence type="ECO:0000256" key="1">
    <source>
        <dbReference type="ARBA" id="ARBA00000156"/>
    </source>
</evidence>
<keyword evidence="9 10" id="KW-0472">Membrane</keyword>
<dbReference type="PANTHER" id="PTHR22936">
    <property type="entry name" value="RHOMBOID-RELATED"/>
    <property type="match status" value="1"/>
</dbReference>
<dbReference type="Proteomes" id="UP000750711">
    <property type="component" value="Unassembled WGS sequence"/>
</dbReference>
<feature type="region of interest" description="Disordered" evidence="11">
    <location>
        <begin position="90"/>
        <end position="125"/>
    </location>
</feature>
<evidence type="ECO:0000313" key="14">
    <source>
        <dbReference type="Proteomes" id="UP000750711"/>
    </source>
</evidence>
<gene>
    <name evidence="13" type="ORF">GP486_005135</name>
</gene>
<reference evidence="13" key="1">
    <citation type="submission" date="2021-03" db="EMBL/GenBank/DDBJ databases">
        <title>Comparative genomics and phylogenomic investigation of the class Geoglossomycetes provide insights into ecological specialization and systematics.</title>
        <authorList>
            <person name="Melie T."/>
            <person name="Pirro S."/>
            <person name="Miller A.N."/>
            <person name="Quandt A."/>
        </authorList>
    </citation>
    <scope>NUCLEOTIDE SEQUENCE</scope>
    <source>
        <strain evidence="13">CAQ_001_2017</strain>
    </source>
</reference>
<evidence type="ECO:0000256" key="7">
    <source>
        <dbReference type="ARBA" id="ARBA00022825"/>
    </source>
</evidence>
<feature type="transmembrane region" description="Helical" evidence="10">
    <location>
        <begin position="132"/>
        <end position="153"/>
    </location>
</feature>
<proteinExistence type="inferred from homology"/>
<comment type="catalytic activity">
    <reaction evidence="1 10">
        <text>Cleaves type-1 transmembrane domains using a catalytic dyad composed of serine and histidine that are contributed by different transmembrane domains.</text>
        <dbReference type="EC" id="3.4.21.105"/>
    </reaction>
</comment>
<dbReference type="GO" id="GO:0004252">
    <property type="term" value="F:serine-type endopeptidase activity"/>
    <property type="evidence" value="ECO:0007669"/>
    <property type="project" value="InterPro"/>
</dbReference>
<dbReference type="Gene3D" id="1.20.1540.10">
    <property type="entry name" value="Rhomboid-like"/>
    <property type="match status" value="1"/>
</dbReference>
<evidence type="ECO:0000256" key="9">
    <source>
        <dbReference type="ARBA" id="ARBA00023136"/>
    </source>
</evidence>
<name>A0A9P8L9T7_9PEZI</name>
<dbReference type="InterPro" id="IPR022764">
    <property type="entry name" value="Peptidase_S54_rhomboid_dom"/>
</dbReference>
<keyword evidence="6 10" id="KW-0378">Hydrolase</keyword>
<dbReference type="InterPro" id="IPR002610">
    <property type="entry name" value="Peptidase_S54_rhomboid-like"/>
</dbReference>
<evidence type="ECO:0000256" key="4">
    <source>
        <dbReference type="ARBA" id="ARBA00022670"/>
    </source>
</evidence>
<comment type="function">
    <text evidence="10">Serine protease involved in intramembrane proteolysis.</text>
</comment>
<evidence type="ECO:0000256" key="2">
    <source>
        <dbReference type="ARBA" id="ARBA00004141"/>
    </source>
</evidence>
<feature type="transmembrane region" description="Helical" evidence="10">
    <location>
        <begin position="333"/>
        <end position="349"/>
    </location>
</feature>
<accession>A0A9P8L9T7</accession>
<dbReference type="Pfam" id="PF01694">
    <property type="entry name" value="Rhomboid"/>
    <property type="match status" value="1"/>
</dbReference>
<comment type="similarity">
    <text evidence="3 10">Belongs to the peptidase S54 family.</text>
</comment>
<dbReference type="EMBL" id="JAGHQM010000919">
    <property type="protein sequence ID" value="KAH0557076.1"/>
    <property type="molecule type" value="Genomic_DNA"/>
</dbReference>
<dbReference type="EC" id="3.4.21.105" evidence="10"/>
<keyword evidence="14" id="KW-1185">Reference proteome</keyword>
<evidence type="ECO:0000256" key="6">
    <source>
        <dbReference type="ARBA" id="ARBA00022801"/>
    </source>
</evidence>
<keyword evidence="4 10" id="KW-0645">Protease</keyword>
<feature type="transmembrane region" description="Helical" evidence="10">
    <location>
        <begin position="422"/>
        <end position="444"/>
    </location>
</feature>
<protein>
    <recommendedName>
        <fullName evidence="10">Rhomboid-type serine protease</fullName>
        <ecNumber evidence="10">3.4.21.105</ecNumber>
    </recommendedName>
</protein>
<feature type="transmembrane region" description="Helical" evidence="10">
    <location>
        <begin position="298"/>
        <end position="321"/>
    </location>
</feature>
<evidence type="ECO:0000259" key="12">
    <source>
        <dbReference type="Pfam" id="PF01694"/>
    </source>
</evidence>
<feature type="transmembrane region" description="Helical" evidence="10">
    <location>
        <begin position="237"/>
        <end position="259"/>
    </location>
</feature>
<comment type="subcellular location">
    <subcellularLocation>
        <location evidence="2 10">Membrane</location>
        <topology evidence="2 10">Multi-pass membrane protein</topology>
    </subcellularLocation>
</comment>